<dbReference type="InterPro" id="IPR014729">
    <property type="entry name" value="Rossmann-like_a/b/a_fold"/>
</dbReference>
<dbReference type="PANTHER" id="PTHR46509">
    <property type="entry name" value="PHOSPHOADENOSINE PHOSPHOSULFATE REDUCTASE"/>
    <property type="match status" value="1"/>
</dbReference>
<dbReference type="GO" id="GO:0005737">
    <property type="term" value="C:cytoplasm"/>
    <property type="evidence" value="ECO:0007669"/>
    <property type="project" value="TreeGrafter"/>
</dbReference>
<evidence type="ECO:0000256" key="1">
    <source>
        <dbReference type="ARBA" id="ARBA00009732"/>
    </source>
</evidence>
<evidence type="ECO:0000313" key="5">
    <source>
        <dbReference type="Proteomes" id="UP000005938"/>
    </source>
</evidence>
<dbReference type="STRING" id="946077.W5A_02675"/>
<evidence type="ECO:0000259" key="3">
    <source>
        <dbReference type="Pfam" id="PF01507"/>
    </source>
</evidence>
<protein>
    <submittedName>
        <fullName evidence="4">Phosphoadenosine phosphosulfate reductase</fullName>
    </submittedName>
</protein>
<reference evidence="4 5" key="1">
    <citation type="journal article" date="2012" name="J. Bacteriol.">
        <title>Genome Sequence of the Halotolerant Bacterium Imtechella halotolerans K1T.</title>
        <authorList>
            <person name="Kumar S."/>
            <person name="Vikram S."/>
            <person name="Subramanian S."/>
            <person name="Raghava G.P."/>
            <person name="Pinnaka A.K."/>
        </authorList>
    </citation>
    <scope>NUCLEOTIDE SEQUENCE [LARGE SCALE GENOMIC DNA]</scope>
    <source>
        <strain evidence="4 5">K1</strain>
    </source>
</reference>
<dbReference type="PANTHER" id="PTHR46509:SF1">
    <property type="entry name" value="PHOSPHOADENOSINE PHOSPHOSULFATE REDUCTASE"/>
    <property type="match status" value="1"/>
</dbReference>
<sequence>MKSDIIDNLDYWNQYLKDKSPSDIIEWVMQFAQKPVITTNFGPNATSLLHACSKVKKDIEVIWCDTGFNTQETYAHAKNVSSLLDLNLHIYTPRYETSFIQYFYGVPSPWESSHRVFSEIVKLEPFRRAMKKHAPDVWFTNLRKGQTEHRNTLDVLSVSKDGILKVSPFYYWKESEVKGYIKAHHLPDESHYYDPTKVLANRECGIHL</sequence>
<feature type="domain" description="Phosphoadenosine phosphosulphate reductase" evidence="3">
    <location>
        <begin position="35"/>
        <end position="190"/>
    </location>
</feature>
<dbReference type="EMBL" id="AJJU01000002">
    <property type="protein sequence ID" value="EID76892.1"/>
    <property type="molecule type" value="Genomic_DNA"/>
</dbReference>
<dbReference type="AlphaFoldDB" id="I0WKH6"/>
<dbReference type="OrthoDB" id="9794018at2"/>
<dbReference type="Pfam" id="PF01507">
    <property type="entry name" value="PAPS_reduct"/>
    <property type="match status" value="1"/>
</dbReference>
<dbReference type="GO" id="GO:0019379">
    <property type="term" value="P:sulfate assimilation, phosphoadenylyl sulfate reduction by phosphoadenylyl-sulfate reductase (thioredoxin)"/>
    <property type="evidence" value="ECO:0007669"/>
    <property type="project" value="TreeGrafter"/>
</dbReference>
<dbReference type="InterPro" id="IPR002500">
    <property type="entry name" value="PAPS_reduct_dom"/>
</dbReference>
<organism evidence="4 5">
    <name type="scientific">Imtechella halotolerans K1</name>
    <dbReference type="NCBI Taxonomy" id="946077"/>
    <lineage>
        <taxon>Bacteria</taxon>
        <taxon>Pseudomonadati</taxon>
        <taxon>Bacteroidota</taxon>
        <taxon>Flavobacteriia</taxon>
        <taxon>Flavobacteriales</taxon>
        <taxon>Flavobacteriaceae</taxon>
        <taxon>Imtechella</taxon>
    </lineage>
</organism>
<comment type="pathway">
    <text evidence="2">Sulfur metabolism; hydrogen sulfide biosynthesis; sulfite from sulfate.</text>
</comment>
<keyword evidence="5" id="KW-1185">Reference proteome</keyword>
<dbReference type="SUPFAM" id="SSF52402">
    <property type="entry name" value="Adenine nucleotide alpha hydrolases-like"/>
    <property type="match status" value="1"/>
</dbReference>
<evidence type="ECO:0000256" key="2">
    <source>
        <dbReference type="ARBA" id="ARBA00024327"/>
    </source>
</evidence>
<dbReference type="Proteomes" id="UP000005938">
    <property type="component" value="Unassembled WGS sequence"/>
</dbReference>
<proteinExistence type="inferred from homology"/>
<evidence type="ECO:0000313" key="4">
    <source>
        <dbReference type="EMBL" id="EID76892.1"/>
    </source>
</evidence>
<dbReference type="GO" id="GO:0004604">
    <property type="term" value="F:phosphoadenylyl-sulfate reductase (thioredoxin) activity"/>
    <property type="evidence" value="ECO:0007669"/>
    <property type="project" value="TreeGrafter"/>
</dbReference>
<gene>
    <name evidence="4" type="ORF">W5A_02675</name>
</gene>
<comment type="similarity">
    <text evidence="1">Belongs to the PAPS reductase family. CysH subfamily.</text>
</comment>
<accession>I0WKH6</accession>
<dbReference type="eggNOG" id="COG0175">
    <property type="taxonomic scope" value="Bacteria"/>
</dbReference>
<dbReference type="RefSeq" id="WP_008237134.1">
    <property type="nucleotide sequence ID" value="NZ_AJJU01000002.1"/>
</dbReference>
<name>I0WKH6_9FLAO</name>
<dbReference type="Gene3D" id="3.40.50.620">
    <property type="entry name" value="HUPs"/>
    <property type="match status" value="1"/>
</dbReference>
<dbReference type="PATRIC" id="fig|946077.3.peg.544"/>
<comment type="caution">
    <text evidence="4">The sequence shown here is derived from an EMBL/GenBank/DDBJ whole genome shotgun (WGS) entry which is preliminary data.</text>
</comment>